<dbReference type="Pfam" id="PF11123">
    <property type="entry name" value="DNA_Packaging_2"/>
    <property type="match status" value="1"/>
</dbReference>
<evidence type="ECO:0008006" key="3">
    <source>
        <dbReference type="Google" id="ProtNLM"/>
    </source>
</evidence>
<dbReference type="InterPro" id="IPR024345">
    <property type="entry name" value="DNA_matur_Phage_T7-like"/>
</dbReference>
<keyword evidence="2" id="KW-1185">Reference proteome</keyword>
<dbReference type="EMBL" id="ON932081">
    <property type="protein sequence ID" value="UYA98881.1"/>
    <property type="molecule type" value="Genomic_DNA"/>
</dbReference>
<evidence type="ECO:0000313" key="2">
    <source>
        <dbReference type="Proteomes" id="UP001164550"/>
    </source>
</evidence>
<proteinExistence type="predicted"/>
<evidence type="ECO:0000313" key="1">
    <source>
        <dbReference type="EMBL" id="UYA98881.1"/>
    </source>
</evidence>
<gene>
    <name evidence="1" type="ORF">IVIADoCa7_55</name>
</gene>
<organism evidence="1 2">
    <name type="scientific">Xanthomonas phage vB_Xar_IVIA-DoCa7</name>
    <dbReference type="NCBI Taxonomy" id="2975534"/>
    <lineage>
        <taxon>Viruses</taxon>
        <taxon>Duplodnaviria</taxon>
        <taxon>Heunggongvirae</taxon>
        <taxon>Uroviricota</taxon>
        <taxon>Caudoviricetes</taxon>
        <taxon>Autographivirales</taxon>
        <taxon>Autonotataviridae</taxon>
        <taxon>Paternavirus</taxon>
        <taxon>Paternavirus doca7</taxon>
    </lineage>
</organism>
<accession>A0A9X9JN41</accession>
<reference evidence="1" key="1">
    <citation type="submission" date="2022-07" db="EMBL/GenBank/DDBJ databases">
        <title>Comparative analysis of new lytic phages for the biological control of phytopathogenic Xanthomonas spp.</title>
        <authorList>
            <person name="Domingo-Calap M.L."/>
            <person name="Bernabeu-Gimeno M."/>
            <person name="Aure C.M."/>
            <person name="Marco-Noales E."/>
            <person name="Domingo-Calap P."/>
        </authorList>
    </citation>
    <scope>NUCLEOTIDE SEQUENCE</scope>
</reference>
<protein>
    <recommendedName>
        <fullName evidence="3">DNA maturase A</fullName>
    </recommendedName>
</protein>
<name>A0A9X9JN41_9CAUD</name>
<dbReference type="Proteomes" id="UP001164550">
    <property type="component" value="Segment"/>
</dbReference>
<sequence length="95" mass="10075">MASATETQLGELHILVAQTMMARIANPELCTPADLSAAIRFLKDNAISCVVDKDNHMGALAEELAGSHPDAIAGDRELMAALGDAENVLQFQQRG</sequence>